<accession>A0A7W2TYH5</accession>
<evidence type="ECO:0000259" key="2">
    <source>
        <dbReference type="Pfam" id="PF22150"/>
    </source>
</evidence>
<dbReference type="InterPro" id="IPR054402">
    <property type="entry name" value="Tt1218-like_dom"/>
</dbReference>
<feature type="transmembrane region" description="Helical" evidence="1">
    <location>
        <begin position="21"/>
        <end position="39"/>
    </location>
</feature>
<keyword evidence="4" id="KW-1185">Reference proteome</keyword>
<dbReference type="InterPro" id="IPR012902">
    <property type="entry name" value="N_methyl_site"/>
</dbReference>
<gene>
    <name evidence="3" type="primary">pilV</name>
    <name evidence="3" type="ORF">H2508_14435</name>
</gene>
<keyword evidence="1" id="KW-1133">Transmembrane helix</keyword>
<name>A0A7W2TYH5_9GAMM</name>
<dbReference type="Proteomes" id="UP000539350">
    <property type="component" value="Unassembled WGS sequence"/>
</dbReference>
<dbReference type="InterPro" id="IPR013362">
    <property type="entry name" value="Pilus_4_PilV"/>
</dbReference>
<proteinExistence type="predicted"/>
<organism evidence="3 4">
    <name type="scientific">Sediminihaliea albiluteola</name>
    <dbReference type="NCBI Taxonomy" id="2758564"/>
    <lineage>
        <taxon>Bacteria</taxon>
        <taxon>Pseudomonadati</taxon>
        <taxon>Pseudomonadota</taxon>
        <taxon>Gammaproteobacteria</taxon>
        <taxon>Cellvibrionales</taxon>
        <taxon>Halieaceae</taxon>
        <taxon>Sediminihaliea</taxon>
    </lineage>
</organism>
<evidence type="ECO:0000256" key="1">
    <source>
        <dbReference type="SAM" id="Phobius"/>
    </source>
</evidence>
<evidence type="ECO:0000313" key="4">
    <source>
        <dbReference type="Proteomes" id="UP000539350"/>
    </source>
</evidence>
<evidence type="ECO:0000313" key="3">
    <source>
        <dbReference type="EMBL" id="MBA6414310.1"/>
    </source>
</evidence>
<keyword evidence="1" id="KW-0472">Membrane</keyword>
<dbReference type="Pfam" id="PF07963">
    <property type="entry name" value="N_methyl"/>
    <property type="match status" value="1"/>
</dbReference>
<reference evidence="3 4" key="1">
    <citation type="submission" date="2020-07" db="EMBL/GenBank/DDBJ databases">
        <title>Halieaceae bacterium, F7430, whole genome shotgun sequencing project.</title>
        <authorList>
            <person name="Jiang S."/>
            <person name="Liu Z.W."/>
            <person name="Du Z.J."/>
        </authorList>
    </citation>
    <scope>NUCLEOTIDE SEQUENCE [LARGE SCALE GENOMIC DNA]</scope>
    <source>
        <strain evidence="3 4">F7430</strain>
    </source>
</reference>
<dbReference type="EMBL" id="JACFXU010000018">
    <property type="protein sequence ID" value="MBA6414310.1"/>
    <property type="molecule type" value="Genomic_DNA"/>
</dbReference>
<protein>
    <submittedName>
        <fullName evidence="3">Type IV pilus modification protein PilV</fullName>
    </submittedName>
</protein>
<dbReference type="AlphaFoldDB" id="A0A7W2TYH5"/>
<comment type="caution">
    <text evidence="3">The sequence shown here is derived from an EMBL/GenBank/DDBJ whole genome shotgun (WGS) entry which is preliminary data.</text>
</comment>
<feature type="domain" description="Type IV pilin Tt1218-like" evidence="2">
    <location>
        <begin position="41"/>
        <end position="111"/>
    </location>
</feature>
<keyword evidence="1" id="KW-0812">Transmembrane</keyword>
<dbReference type="NCBIfam" id="TIGR02523">
    <property type="entry name" value="type_IV_pilV"/>
    <property type="match status" value="1"/>
</dbReference>
<dbReference type="RefSeq" id="WP_182175311.1">
    <property type="nucleotide sequence ID" value="NZ_JACFXU010000018.1"/>
</dbReference>
<dbReference type="Pfam" id="PF22150">
    <property type="entry name" value="Tt1218-like"/>
    <property type="match status" value="1"/>
</dbReference>
<sequence length="203" mass="21784">MNRRIHSASCYKAKGQRAVGLIEVLIAMLVLALGLLGLMRMQLAAKQAAFEAAQRTVATNLARDLLERMRSNPTQLDAYSVSELGTTSTLSAAVNCAQQSCAADQLARYDLYDWHQALLGRTAEFKLGGAAFNSAGLVEPRACVNHSAGEVSVAIAWRGTELITAANSSDDSYASDCGTNQGLYGDADRQRRLLVLNTYIGKP</sequence>